<sequence>MMSGPRPLPNEVWILIAAAAAAAKGRHGIDSPQAWQYDPHDHPLLALSQTSRTLRAITAPLLWTNISLTGYDHQDKLPFEHGIELIRKLVVCLQQPIIRNTIQSFNFDIELTTDSPDDFDEQPDQYRALTAFPPTRIFSPSSPVLVMPWPEQSSSTSASSPATFAHPTDS</sequence>
<dbReference type="AlphaFoldDB" id="A0A8X7MJD1"/>
<organism evidence="2 3">
    <name type="scientific">Tilletia controversa</name>
    <name type="common">dwarf bunt fungus</name>
    <dbReference type="NCBI Taxonomy" id="13291"/>
    <lineage>
        <taxon>Eukaryota</taxon>
        <taxon>Fungi</taxon>
        <taxon>Dikarya</taxon>
        <taxon>Basidiomycota</taxon>
        <taxon>Ustilaginomycotina</taxon>
        <taxon>Exobasidiomycetes</taxon>
        <taxon>Tilletiales</taxon>
        <taxon>Tilletiaceae</taxon>
        <taxon>Tilletia</taxon>
    </lineage>
</organism>
<keyword evidence="3" id="KW-1185">Reference proteome</keyword>
<comment type="caution">
    <text evidence="2">The sequence shown here is derived from an EMBL/GenBank/DDBJ whole genome shotgun (WGS) entry which is preliminary data.</text>
</comment>
<gene>
    <name evidence="2" type="ORF">A4X06_0g9226</name>
</gene>
<accession>A0A8X7MJD1</accession>
<feature type="compositionally biased region" description="Low complexity" evidence="1">
    <location>
        <begin position="153"/>
        <end position="163"/>
    </location>
</feature>
<dbReference type="EMBL" id="LWDE02002515">
    <property type="protein sequence ID" value="KAE8237444.1"/>
    <property type="molecule type" value="Genomic_DNA"/>
</dbReference>
<evidence type="ECO:0000313" key="2">
    <source>
        <dbReference type="EMBL" id="KAE8237444.1"/>
    </source>
</evidence>
<dbReference type="Proteomes" id="UP000077684">
    <property type="component" value="Unassembled WGS sequence"/>
</dbReference>
<reference evidence="2" key="1">
    <citation type="submission" date="2016-04" db="EMBL/GenBank/DDBJ databases">
        <authorList>
            <person name="Nguyen H.D."/>
            <person name="Samba Siva P."/>
            <person name="Cullis J."/>
            <person name="Levesque C.A."/>
            <person name="Hambleton S."/>
        </authorList>
    </citation>
    <scope>NUCLEOTIDE SEQUENCE</scope>
    <source>
        <strain evidence="2">DAOMC 236426</strain>
    </source>
</reference>
<name>A0A8X7MJD1_9BASI</name>
<evidence type="ECO:0008006" key="4">
    <source>
        <dbReference type="Google" id="ProtNLM"/>
    </source>
</evidence>
<protein>
    <recommendedName>
        <fullName evidence="4">F-box domain-containing protein</fullName>
    </recommendedName>
</protein>
<reference evidence="2" key="2">
    <citation type="journal article" date="2019" name="IMA Fungus">
        <title>Genome sequencing and comparison of five Tilletia species to identify candidate genes for the detection of regulated species infecting wheat.</title>
        <authorList>
            <person name="Nguyen H.D.T."/>
            <person name="Sultana T."/>
            <person name="Kesanakurti P."/>
            <person name="Hambleton S."/>
        </authorList>
    </citation>
    <scope>NUCLEOTIDE SEQUENCE</scope>
    <source>
        <strain evidence="2">DAOMC 236426</strain>
    </source>
</reference>
<proteinExistence type="predicted"/>
<evidence type="ECO:0000256" key="1">
    <source>
        <dbReference type="SAM" id="MobiDB-lite"/>
    </source>
</evidence>
<feature type="region of interest" description="Disordered" evidence="1">
    <location>
        <begin position="148"/>
        <end position="170"/>
    </location>
</feature>
<evidence type="ECO:0000313" key="3">
    <source>
        <dbReference type="Proteomes" id="UP000077684"/>
    </source>
</evidence>